<protein>
    <submittedName>
        <fullName evidence="2">Uncharacterized protein</fullName>
    </submittedName>
</protein>
<dbReference type="EMBL" id="JAJJMN010000001">
    <property type="protein sequence ID" value="MCC9016727.1"/>
    <property type="molecule type" value="Genomic_DNA"/>
</dbReference>
<evidence type="ECO:0000256" key="1">
    <source>
        <dbReference type="SAM" id="SignalP"/>
    </source>
</evidence>
<dbReference type="Proteomes" id="UP001430700">
    <property type="component" value="Unassembled WGS sequence"/>
</dbReference>
<proteinExistence type="predicted"/>
<dbReference type="RefSeq" id="WP_229998611.1">
    <property type="nucleotide sequence ID" value="NZ_JAJJMN010000001.1"/>
</dbReference>
<sequence length="208" mass="24294">MKKKLFVLLMMICVTIMYPQVNKDKYDAINTYLSLIVKDTTKTIVVVKEKMSSNGALKLFSGGKLNGIPFSRVNGIQERLGGILEPLYDETDFQKMRKKYQDDTNEGKYELAKNANWSAKDFKLKNIYLEAFDTIMYKKGKELFDYKYHAQLIILSEPMYYKDKKHLVIAIAIGDTSPLGYFDDHVVVMKKINNRWQVIKRGEKYWVE</sequence>
<keyword evidence="1" id="KW-0732">Signal</keyword>
<gene>
    <name evidence="2" type="ORF">LNQ34_02920</name>
</gene>
<name>A0ABS8LXD5_9FLAO</name>
<comment type="caution">
    <text evidence="2">The sequence shown here is derived from an EMBL/GenBank/DDBJ whole genome shotgun (WGS) entry which is preliminary data.</text>
</comment>
<accession>A0ABS8LXD5</accession>
<feature type="signal peptide" evidence="1">
    <location>
        <begin position="1"/>
        <end position="19"/>
    </location>
</feature>
<evidence type="ECO:0000313" key="3">
    <source>
        <dbReference type="Proteomes" id="UP001430700"/>
    </source>
</evidence>
<feature type="chain" id="PRO_5046033528" evidence="1">
    <location>
        <begin position="20"/>
        <end position="208"/>
    </location>
</feature>
<evidence type="ECO:0000313" key="2">
    <source>
        <dbReference type="EMBL" id="MCC9016727.1"/>
    </source>
</evidence>
<organism evidence="2 3">
    <name type="scientific">Flavobacterium lipolyticum</name>
    <dbReference type="NCBI Taxonomy" id="2893754"/>
    <lineage>
        <taxon>Bacteria</taxon>
        <taxon>Pseudomonadati</taxon>
        <taxon>Bacteroidota</taxon>
        <taxon>Flavobacteriia</taxon>
        <taxon>Flavobacteriales</taxon>
        <taxon>Flavobacteriaceae</taxon>
        <taxon>Flavobacterium</taxon>
    </lineage>
</organism>
<reference evidence="2" key="1">
    <citation type="submission" date="2021-11" db="EMBL/GenBank/DDBJ databases">
        <title>Description of novel Flavobacterium species.</title>
        <authorList>
            <person name="Saticioglu I.B."/>
            <person name="Ay H."/>
            <person name="Altun S."/>
            <person name="Duman M."/>
        </authorList>
    </citation>
    <scope>NUCLEOTIDE SEQUENCE</scope>
    <source>
        <strain evidence="2">F-126</strain>
    </source>
</reference>
<keyword evidence="3" id="KW-1185">Reference proteome</keyword>